<dbReference type="PANTHER" id="PTHR30250:SF27">
    <property type="entry name" value="POLYSACCHARIDE BIOSYNTHESIS PROTEIN"/>
    <property type="match status" value="1"/>
</dbReference>
<dbReference type="Proteomes" id="UP000053911">
    <property type="component" value="Unassembled WGS sequence"/>
</dbReference>
<dbReference type="InterPro" id="IPR002797">
    <property type="entry name" value="Polysacc_synth"/>
</dbReference>
<accession>A0A101EKE7</accession>
<keyword evidence="3 6" id="KW-0812">Transmembrane</keyword>
<evidence type="ECO:0000256" key="3">
    <source>
        <dbReference type="ARBA" id="ARBA00022692"/>
    </source>
</evidence>
<name>A0A101EKE7_9EURY</name>
<proteinExistence type="predicted"/>
<organism evidence="7 8">
    <name type="scientific">Thermococcus sibiricus</name>
    <dbReference type="NCBI Taxonomy" id="172049"/>
    <lineage>
        <taxon>Archaea</taxon>
        <taxon>Methanobacteriati</taxon>
        <taxon>Methanobacteriota</taxon>
        <taxon>Thermococci</taxon>
        <taxon>Thermococcales</taxon>
        <taxon>Thermococcaceae</taxon>
        <taxon>Thermococcus</taxon>
    </lineage>
</organism>
<sequence>MSIALVVATLGFQSALPREIAFYREKEPSKLEKLIPTALIIVALNSLITMVLLIPSSGVIAQVFNEPRLNYALKIMVLALPFSALMGVTISITQGFGRVKEKVYFQNVIYPVI</sequence>
<evidence type="ECO:0000313" key="7">
    <source>
        <dbReference type="EMBL" id="KUK16998.1"/>
    </source>
</evidence>
<feature type="transmembrane region" description="Helical" evidence="6">
    <location>
        <begin position="75"/>
        <end position="96"/>
    </location>
</feature>
<protein>
    <submittedName>
        <fullName evidence="7">Polysaccharide biosynthesis related protein</fullName>
    </submittedName>
</protein>
<gene>
    <name evidence="7" type="ORF">XD54_1707</name>
</gene>
<keyword evidence="4 6" id="KW-1133">Transmembrane helix</keyword>
<keyword evidence="5 6" id="KW-0472">Membrane</keyword>
<evidence type="ECO:0000256" key="1">
    <source>
        <dbReference type="ARBA" id="ARBA00004651"/>
    </source>
</evidence>
<comment type="caution">
    <text evidence="7">The sequence shown here is derived from an EMBL/GenBank/DDBJ whole genome shotgun (WGS) entry which is preliminary data.</text>
</comment>
<dbReference type="AlphaFoldDB" id="A0A101EKE7"/>
<keyword evidence="2" id="KW-1003">Cell membrane</keyword>
<reference evidence="8" key="1">
    <citation type="journal article" date="2015" name="MBio">
        <title>Genome-Resolved Metagenomic Analysis Reveals Roles for Candidate Phyla and Other Microbial Community Members in Biogeochemical Transformations in Oil Reservoirs.</title>
        <authorList>
            <person name="Hu P."/>
            <person name="Tom L."/>
            <person name="Singh A."/>
            <person name="Thomas B.C."/>
            <person name="Baker B.J."/>
            <person name="Piceno Y.M."/>
            <person name="Andersen G.L."/>
            <person name="Banfield J.F."/>
        </authorList>
    </citation>
    <scope>NUCLEOTIDE SEQUENCE [LARGE SCALE GENOMIC DNA]</scope>
</reference>
<dbReference type="PATRIC" id="fig|172049.5.peg.1341"/>
<dbReference type="InterPro" id="IPR050833">
    <property type="entry name" value="Poly_Biosynth_Transport"/>
</dbReference>
<evidence type="ECO:0000256" key="4">
    <source>
        <dbReference type="ARBA" id="ARBA00022989"/>
    </source>
</evidence>
<evidence type="ECO:0000256" key="6">
    <source>
        <dbReference type="SAM" id="Phobius"/>
    </source>
</evidence>
<dbReference type="EMBL" id="LGFD01000041">
    <property type="protein sequence ID" value="KUK16998.1"/>
    <property type="molecule type" value="Genomic_DNA"/>
</dbReference>
<dbReference type="PANTHER" id="PTHR30250">
    <property type="entry name" value="PST FAMILY PREDICTED COLANIC ACID TRANSPORTER"/>
    <property type="match status" value="1"/>
</dbReference>
<evidence type="ECO:0000256" key="2">
    <source>
        <dbReference type="ARBA" id="ARBA00022475"/>
    </source>
</evidence>
<feature type="transmembrane region" description="Helical" evidence="6">
    <location>
        <begin position="33"/>
        <end position="54"/>
    </location>
</feature>
<dbReference type="GO" id="GO:0005886">
    <property type="term" value="C:plasma membrane"/>
    <property type="evidence" value="ECO:0007669"/>
    <property type="project" value="UniProtKB-SubCell"/>
</dbReference>
<evidence type="ECO:0000256" key="5">
    <source>
        <dbReference type="ARBA" id="ARBA00023136"/>
    </source>
</evidence>
<comment type="subcellular location">
    <subcellularLocation>
        <location evidence="1">Cell membrane</location>
        <topology evidence="1">Multi-pass membrane protein</topology>
    </subcellularLocation>
</comment>
<dbReference type="RefSeq" id="WP_283217859.1">
    <property type="nucleotide sequence ID" value="NZ_LGFD01000041.1"/>
</dbReference>
<dbReference type="Pfam" id="PF01943">
    <property type="entry name" value="Polysacc_synt"/>
    <property type="match status" value="1"/>
</dbReference>
<evidence type="ECO:0000313" key="8">
    <source>
        <dbReference type="Proteomes" id="UP000053911"/>
    </source>
</evidence>